<evidence type="ECO:0000256" key="1">
    <source>
        <dbReference type="SAM" id="MobiDB-lite"/>
    </source>
</evidence>
<dbReference type="EMBL" id="JAADJZ010000039">
    <property type="protein sequence ID" value="KAF2864796.1"/>
    <property type="molecule type" value="Genomic_DNA"/>
</dbReference>
<accession>A0A7C8M073</accession>
<evidence type="ECO:0000256" key="2">
    <source>
        <dbReference type="SAM" id="SignalP"/>
    </source>
</evidence>
<feature type="region of interest" description="Disordered" evidence="1">
    <location>
        <begin position="20"/>
        <end position="62"/>
    </location>
</feature>
<organism evidence="3 4">
    <name type="scientific">Massariosphaeria phaeospora</name>
    <dbReference type="NCBI Taxonomy" id="100035"/>
    <lineage>
        <taxon>Eukaryota</taxon>
        <taxon>Fungi</taxon>
        <taxon>Dikarya</taxon>
        <taxon>Ascomycota</taxon>
        <taxon>Pezizomycotina</taxon>
        <taxon>Dothideomycetes</taxon>
        <taxon>Pleosporomycetidae</taxon>
        <taxon>Pleosporales</taxon>
        <taxon>Pleosporales incertae sedis</taxon>
        <taxon>Massariosphaeria</taxon>
    </lineage>
</organism>
<keyword evidence="4" id="KW-1185">Reference proteome</keyword>
<feature type="compositionally biased region" description="Basic and acidic residues" evidence="1">
    <location>
        <begin position="37"/>
        <end position="47"/>
    </location>
</feature>
<sequence>MKLSLVILSMAAGALTAPLMKSNKRSDSDEVVGNLWHAKEDDKRSDSDEVVGNLWHAKDDSN</sequence>
<name>A0A7C8M073_9PLEO</name>
<evidence type="ECO:0000313" key="3">
    <source>
        <dbReference type="EMBL" id="KAF2864796.1"/>
    </source>
</evidence>
<dbReference type="AlphaFoldDB" id="A0A7C8M073"/>
<comment type="caution">
    <text evidence="3">The sequence shown here is derived from an EMBL/GenBank/DDBJ whole genome shotgun (WGS) entry which is preliminary data.</text>
</comment>
<dbReference type="OrthoDB" id="3763540at2759"/>
<proteinExistence type="predicted"/>
<feature type="chain" id="PRO_5028862934" evidence="2">
    <location>
        <begin position="17"/>
        <end position="62"/>
    </location>
</feature>
<evidence type="ECO:0000313" key="4">
    <source>
        <dbReference type="Proteomes" id="UP000481861"/>
    </source>
</evidence>
<gene>
    <name evidence="3" type="ORF">BDV95DRAFT_508465</name>
</gene>
<keyword evidence="2" id="KW-0732">Signal</keyword>
<feature type="signal peptide" evidence="2">
    <location>
        <begin position="1"/>
        <end position="16"/>
    </location>
</feature>
<protein>
    <submittedName>
        <fullName evidence="3">Uncharacterized protein</fullName>
    </submittedName>
</protein>
<reference evidence="3 4" key="1">
    <citation type="submission" date="2020-01" db="EMBL/GenBank/DDBJ databases">
        <authorList>
            <consortium name="DOE Joint Genome Institute"/>
            <person name="Haridas S."/>
            <person name="Albert R."/>
            <person name="Binder M."/>
            <person name="Bloem J."/>
            <person name="Labutti K."/>
            <person name="Salamov A."/>
            <person name="Andreopoulos B."/>
            <person name="Baker S.E."/>
            <person name="Barry K."/>
            <person name="Bills G."/>
            <person name="Bluhm B.H."/>
            <person name="Cannon C."/>
            <person name="Castanera R."/>
            <person name="Culley D.E."/>
            <person name="Daum C."/>
            <person name="Ezra D."/>
            <person name="Gonzalez J.B."/>
            <person name="Henrissat B."/>
            <person name="Kuo A."/>
            <person name="Liang C."/>
            <person name="Lipzen A."/>
            <person name="Lutzoni F."/>
            <person name="Magnuson J."/>
            <person name="Mondo S."/>
            <person name="Nolan M."/>
            <person name="Ohm R."/>
            <person name="Pangilinan J."/>
            <person name="Park H.-J.H."/>
            <person name="Ramirez L."/>
            <person name="Alfaro M."/>
            <person name="Sun H."/>
            <person name="Tritt A."/>
            <person name="Yoshinaga Y."/>
            <person name="Zwiers L.-H.L."/>
            <person name="Turgeon B.G."/>
            <person name="Goodwin S.B."/>
            <person name="Spatafora J.W."/>
            <person name="Crous P.W."/>
            <person name="Grigoriev I.V."/>
        </authorList>
    </citation>
    <scope>NUCLEOTIDE SEQUENCE [LARGE SCALE GENOMIC DNA]</scope>
    <source>
        <strain evidence="3 4">CBS 611.86</strain>
    </source>
</reference>
<dbReference type="Proteomes" id="UP000481861">
    <property type="component" value="Unassembled WGS sequence"/>
</dbReference>